<proteinExistence type="inferred from homology"/>
<feature type="region of interest" description="Disordered" evidence="2">
    <location>
        <begin position="156"/>
        <end position="194"/>
    </location>
</feature>
<evidence type="ECO:0000259" key="3">
    <source>
        <dbReference type="Pfam" id="PF04925"/>
    </source>
</evidence>
<evidence type="ECO:0000256" key="1">
    <source>
        <dbReference type="ARBA" id="ARBA00005607"/>
    </source>
</evidence>
<dbReference type="AlphaFoldDB" id="A0A7S2MZ90"/>
<dbReference type="GO" id="GO:0051082">
    <property type="term" value="F:unfolded protein binding"/>
    <property type="evidence" value="ECO:0007669"/>
    <property type="project" value="TreeGrafter"/>
</dbReference>
<evidence type="ECO:0000256" key="2">
    <source>
        <dbReference type="SAM" id="MobiDB-lite"/>
    </source>
</evidence>
<comment type="similarity">
    <text evidence="1">Belongs to the SHQ1 family.</text>
</comment>
<accession>A0A7S2MZ90</accession>
<feature type="compositionally biased region" description="Low complexity" evidence="2">
    <location>
        <begin position="182"/>
        <end position="194"/>
    </location>
</feature>
<organism evidence="4">
    <name type="scientific">Haptolina brevifila</name>
    <dbReference type="NCBI Taxonomy" id="156173"/>
    <lineage>
        <taxon>Eukaryota</taxon>
        <taxon>Haptista</taxon>
        <taxon>Haptophyta</taxon>
        <taxon>Prymnesiophyceae</taxon>
        <taxon>Prymnesiales</taxon>
        <taxon>Prymnesiaceae</taxon>
        <taxon>Haptolina</taxon>
    </lineage>
</organism>
<feature type="domain" description="Shq1 C-terminal" evidence="3">
    <location>
        <begin position="2"/>
        <end position="148"/>
    </location>
</feature>
<reference evidence="4" key="1">
    <citation type="submission" date="2021-01" db="EMBL/GenBank/DDBJ databases">
        <authorList>
            <person name="Corre E."/>
            <person name="Pelletier E."/>
            <person name="Niang G."/>
            <person name="Scheremetjew M."/>
            <person name="Finn R."/>
            <person name="Kale V."/>
            <person name="Holt S."/>
            <person name="Cochrane G."/>
            <person name="Meng A."/>
            <person name="Brown T."/>
            <person name="Cohen L."/>
        </authorList>
    </citation>
    <scope>NUCLEOTIDE SEQUENCE</scope>
    <source>
        <strain evidence="4">UTEX LB 985</strain>
    </source>
</reference>
<dbReference type="PANTHER" id="PTHR12967:SF0">
    <property type="entry name" value="PROTEIN SHQ1 HOMOLOG"/>
    <property type="match status" value="1"/>
</dbReference>
<dbReference type="GO" id="GO:0000493">
    <property type="term" value="P:box H/ACA snoRNP assembly"/>
    <property type="evidence" value="ECO:0007669"/>
    <property type="project" value="InterPro"/>
</dbReference>
<dbReference type="PANTHER" id="PTHR12967">
    <property type="entry name" value="PROTEIN SHQ1 HOMOLOG"/>
    <property type="match status" value="1"/>
</dbReference>
<feature type="compositionally biased region" description="Acidic residues" evidence="2">
    <location>
        <begin position="159"/>
        <end position="179"/>
    </location>
</feature>
<sequence>MCGLVDLLFAYAYDVRTTEGESTVESGWTIRRLSCLFSWLEEFDSVVEVSLACVRRSLTYPLVRHLGLACALLRDVEQILRLGAPAVLRSLLMVRGLVQRSDEHGYLLNRIWTDDYCVWLQQLPPRWLDRLADKLAAVHVTHDMLAWPLAAFESLARGEDDEEDEEEDDDDDDDDDDEVKAEASSAVSVGAEVAALPDISMDTAAEADAVMKDASEEGTLV</sequence>
<dbReference type="GO" id="GO:0005737">
    <property type="term" value="C:cytoplasm"/>
    <property type="evidence" value="ECO:0007669"/>
    <property type="project" value="TreeGrafter"/>
</dbReference>
<dbReference type="GO" id="GO:0005654">
    <property type="term" value="C:nucleoplasm"/>
    <property type="evidence" value="ECO:0007669"/>
    <property type="project" value="TreeGrafter"/>
</dbReference>
<protein>
    <recommendedName>
        <fullName evidence="3">Shq1 C-terminal domain-containing protein</fullName>
    </recommendedName>
</protein>
<gene>
    <name evidence="4" type="ORF">CBRE1094_LOCUS31607</name>
</gene>
<dbReference type="EMBL" id="HBGU01058161">
    <property type="protein sequence ID" value="CAD9510373.1"/>
    <property type="molecule type" value="Transcribed_RNA"/>
</dbReference>
<dbReference type="Pfam" id="PF04925">
    <property type="entry name" value="SHQ1"/>
    <property type="match status" value="1"/>
</dbReference>
<evidence type="ECO:0000313" key="4">
    <source>
        <dbReference type="EMBL" id="CAD9510373.1"/>
    </source>
</evidence>
<dbReference type="InterPro" id="IPR039742">
    <property type="entry name" value="Shq1"/>
</dbReference>
<name>A0A7S2MZ90_9EUKA</name>
<dbReference type="InterPro" id="IPR007009">
    <property type="entry name" value="Shq1_C"/>
</dbReference>